<keyword evidence="2" id="KW-1185">Reference proteome</keyword>
<reference evidence="2" key="1">
    <citation type="journal article" date="2014" name="Genome Biol.">
        <title>Genome analysis of a major urban malaria vector mosquito, Anopheles stephensi.</title>
        <authorList>
            <person name="Jiang X."/>
            <person name="Peery A."/>
            <person name="Hall A.B."/>
            <person name="Sharma A."/>
            <person name="Chen X.G."/>
            <person name="Waterhouse R.M."/>
            <person name="Komissarov A."/>
            <person name="Riehle M.M."/>
            <person name="Shouche Y."/>
            <person name="Sharakhova M.V."/>
            <person name="Lawson D."/>
            <person name="Pakpour N."/>
            <person name="Arensburger P."/>
            <person name="Davidson V.L."/>
            <person name="Eiglmeier K."/>
            <person name="Emrich S."/>
            <person name="George P."/>
            <person name="Kennedy R.C."/>
            <person name="Mane S.P."/>
            <person name="Maslen G."/>
            <person name="Oringanje C."/>
            <person name="Qi Y."/>
            <person name="Settlage R."/>
            <person name="Tojo M."/>
            <person name="Tubio J.M."/>
            <person name="Unger M.F."/>
            <person name="Wang B."/>
            <person name="Vernick K.D."/>
            <person name="Ribeiro J.M."/>
            <person name="James A.A."/>
            <person name="Michel K."/>
            <person name="Riehle M.A."/>
            <person name="Luckhart S."/>
            <person name="Sharakhov I.V."/>
            <person name="Tu Z."/>
        </authorList>
    </citation>
    <scope>NUCLEOTIDE SEQUENCE [LARGE SCALE GENOMIC DNA]</scope>
    <source>
        <strain evidence="2">Indian</strain>
    </source>
</reference>
<evidence type="ECO:0000313" key="2">
    <source>
        <dbReference type="Proteomes" id="UP000076408"/>
    </source>
</evidence>
<dbReference type="VEuPathDB" id="VectorBase:ASTEI093041"/>
<name>A0A182YLG9_ANOST</name>
<organism evidence="1 2">
    <name type="scientific">Anopheles stephensi</name>
    <name type="common">Indo-Pakistan malaria mosquito</name>
    <dbReference type="NCBI Taxonomy" id="30069"/>
    <lineage>
        <taxon>Eukaryota</taxon>
        <taxon>Metazoa</taxon>
        <taxon>Ecdysozoa</taxon>
        <taxon>Arthropoda</taxon>
        <taxon>Hexapoda</taxon>
        <taxon>Insecta</taxon>
        <taxon>Pterygota</taxon>
        <taxon>Neoptera</taxon>
        <taxon>Endopterygota</taxon>
        <taxon>Diptera</taxon>
        <taxon>Nematocera</taxon>
        <taxon>Culicoidea</taxon>
        <taxon>Culicidae</taxon>
        <taxon>Anophelinae</taxon>
        <taxon>Anopheles</taxon>
    </lineage>
</organism>
<dbReference type="EnsemblMetazoa" id="ASTEI093041-RA">
    <property type="protein sequence ID" value="ASTEI093041-PA"/>
    <property type="gene ID" value="ASTEI093041"/>
</dbReference>
<evidence type="ECO:0000313" key="1">
    <source>
        <dbReference type="EnsemblMetazoa" id="ASTEI093041-PA"/>
    </source>
</evidence>
<sequence>MKLVVCVLVVGCLANLCLAKIDAVAPKYGVRPIVPSPHPPSNGGSDIDKCGCHEIVGKLKKVESNLLRLIQNLRNKYGSVYSKLLDMKKHAKSVSWYVGLTSETSENINEQLFISSITTAQIMQWIRSGLVISGGSLRGFGLAMSDIGAIFSQLGQTAKT</sequence>
<protein>
    <submittedName>
        <fullName evidence="1">Uncharacterized protein</fullName>
    </submittedName>
</protein>
<dbReference type="STRING" id="30069.A0A182YLG9"/>
<dbReference type="VEuPathDB" id="VectorBase:ASTEI20_043044"/>
<dbReference type="VEuPathDB" id="VectorBase:ASTE008555"/>
<accession>A0A182YLG9</accession>
<dbReference type="Proteomes" id="UP000076408">
    <property type="component" value="Unassembled WGS sequence"/>
</dbReference>
<dbReference type="AlphaFoldDB" id="A0A182YLG9"/>
<proteinExistence type="predicted"/>
<reference evidence="1" key="2">
    <citation type="submission" date="2020-05" db="UniProtKB">
        <authorList>
            <consortium name="EnsemblMetazoa"/>
        </authorList>
    </citation>
    <scope>IDENTIFICATION</scope>
    <source>
        <strain evidence="1">Indian</strain>
    </source>
</reference>